<keyword evidence="1" id="KW-0732">Signal</keyword>
<dbReference type="Proteomes" id="UP001642360">
    <property type="component" value="Unassembled WGS sequence"/>
</dbReference>
<dbReference type="PANTHER" id="PTHR37748:SF1">
    <property type="entry name" value="PROTEIN, PUTATIVE-RELATED"/>
    <property type="match status" value="1"/>
</dbReference>
<dbReference type="EMBL" id="CAUOFW020001905">
    <property type="protein sequence ID" value="CAK9149617.1"/>
    <property type="molecule type" value="Genomic_DNA"/>
</dbReference>
<keyword evidence="3" id="KW-1185">Reference proteome</keyword>
<name>A0ABC8RXL6_9AQUA</name>
<organism evidence="2 3">
    <name type="scientific">Ilex paraguariensis</name>
    <name type="common">yerba mate</name>
    <dbReference type="NCBI Taxonomy" id="185542"/>
    <lineage>
        <taxon>Eukaryota</taxon>
        <taxon>Viridiplantae</taxon>
        <taxon>Streptophyta</taxon>
        <taxon>Embryophyta</taxon>
        <taxon>Tracheophyta</taxon>
        <taxon>Spermatophyta</taxon>
        <taxon>Magnoliopsida</taxon>
        <taxon>eudicotyledons</taxon>
        <taxon>Gunneridae</taxon>
        <taxon>Pentapetalae</taxon>
        <taxon>asterids</taxon>
        <taxon>campanulids</taxon>
        <taxon>Aquifoliales</taxon>
        <taxon>Aquifoliaceae</taxon>
        <taxon>Ilex</taxon>
    </lineage>
</organism>
<reference evidence="2 3" key="1">
    <citation type="submission" date="2024-02" db="EMBL/GenBank/DDBJ databases">
        <authorList>
            <person name="Vignale AGUSTIN F."/>
            <person name="Sosa J E."/>
            <person name="Modenutti C."/>
        </authorList>
    </citation>
    <scope>NUCLEOTIDE SEQUENCE [LARGE SCALE GENOMIC DNA]</scope>
</reference>
<dbReference type="PANTHER" id="PTHR37748">
    <property type="entry name" value="PROTEIN, PUTATIVE-RELATED"/>
    <property type="match status" value="1"/>
</dbReference>
<protein>
    <submittedName>
        <fullName evidence="2">Uncharacterized protein</fullName>
    </submittedName>
</protein>
<feature type="chain" id="PRO_5044873264" evidence="1">
    <location>
        <begin position="18"/>
        <end position="77"/>
    </location>
</feature>
<evidence type="ECO:0000256" key="1">
    <source>
        <dbReference type="SAM" id="SignalP"/>
    </source>
</evidence>
<sequence>MAFLSALFSCFIPSSSSRISDATMHNLKLSVSAPSLEKPKGKAKWGGAPIPVSYFPINSHLSRSHIVEVQQAIDYDR</sequence>
<gene>
    <name evidence="2" type="ORF">ILEXP_LOCUS17674</name>
</gene>
<evidence type="ECO:0000313" key="2">
    <source>
        <dbReference type="EMBL" id="CAK9149617.1"/>
    </source>
</evidence>
<comment type="caution">
    <text evidence="2">The sequence shown here is derived from an EMBL/GenBank/DDBJ whole genome shotgun (WGS) entry which is preliminary data.</text>
</comment>
<accession>A0ABC8RXL6</accession>
<feature type="signal peptide" evidence="1">
    <location>
        <begin position="1"/>
        <end position="17"/>
    </location>
</feature>
<evidence type="ECO:0000313" key="3">
    <source>
        <dbReference type="Proteomes" id="UP001642360"/>
    </source>
</evidence>
<dbReference type="AlphaFoldDB" id="A0ABC8RXL6"/>
<proteinExistence type="predicted"/>